<dbReference type="SUPFAM" id="SSF52172">
    <property type="entry name" value="CheY-like"/>
    <property type="match status" value="1"/>
</dbReference>
<dbReference type="EC" id="7.1.3.1" evidence="2"/>
<evidence type="ECO:0000256" key="5">
    <source>
        <dbReference type="ARBA" id="ARBA00022842"/>
    </source>
</evidence>
<keyword evidence="7 10" id="KW-1133">Transmembrane helix</keyword>
<comment type="subcellular location">
    <subcellularLocation>
        <location evidence="1">Endomembrane system</location>
        <topology evidence="1">Multi-pass membrane protein</topology>
    </subcellularLocation>
</comment>
<evidence type="ECO:0000256" key="7">
    <source>
        <dbReference type="ARBA" id="ARBA00022989"/>
    </source>
</evidence>
<proteinExistence type="predicted"/>
<keyword evidence="4 10" id="KW-0812">Transmembrane</keyword>
<feature type="transmembrane region" description="Helical" evidence="10">
    <location>
        <begin position="12"/>
        <end position="31"/>
    </location>
</feature>
<dbReference type="InParanoid" id="A0A059ATX0"/>
<evidence type="ECO:0000256" key="6">
    <source>
        <dbReference type="ARBA" id="ARBA00022967"/>
    </source>
</evidence>
<organism evidence="11">
    <name type="scientific">Eucalyptus grandis</name>
    <name type="common">Flooded gum</name>
    <dbReference type="NCBI Taxonomy" id="71139"/>
    <lineage>
        <taxon>Eukaryota</taxon>
        <taxon>Viridiplantae</taxon>
        <taxon>Streptophyta</taxon>
        <taxon>Embryophyta</taxon>
        <taxon>Tracheophyta</taxon>
        <taxon>Spermatophyta</taxon>
        <taxon>Magnoliopsida</taxon>
        <taxon>eudicotyledons</taxon>
        <taxon>Gunneridae</taxon>
        <taxon>Pentapetalae</taxon>
        <taxon>rosids</taxon>
        <taxon>malvids</taxon>
        <taxon>Myrtales</taxon>
        <taxon>Myrtaceae</taxon>
        <taxon>Myrtoideae</taxon>
        <taxon>Eucalypteae</taxon>
        <taxon>Eucalyptus</taxon>
    </lineage>
</organism>
<evidence type="ECO:0000256" key="9">
    <source>
        <dbReference type="ARBA" id="ARBA00023136"/>
    </source>
</evidence>
<evidence type="ECO:0000256" key="1">
    <source>
        <dbReference type="ARBA" id="ARBA00004127"/>
    </source>
</evidence>
<evidence type="ECO:0000256" key="3">
    <source>
        <dbReference type="ARBA" id="ARBA00022448"/>
    </source>
</evidence>
<gene>
    <name evidence="11" type="ORF">EUGRSUZ_I02544</name>
</gene>
<dbReference type="GO" id="GO:0016020">
    <property type="term" value="C:membrane"/>
    <property type="evidence" value="ECO:0007669"/>
    <property type="project" value="InterPro"/>
</dbReference>
<name>A0A059ATX0_EUCGR</name>
<evidence type="ECO:0000256" key="2">
    <source>
        <dbReference type="ARBA" id="ARBA00013242"/>
    </source>
</evidence>
<evidence type="ECO:0000313" key="11">
    <source>
        <dbReference type="EMBL" id="KCW56880.1"/>
    </source>
</evidence>
<reference evidence="11" key="1">
    <citation type="submission" date="2013-07" db="EMBL/GenBank/DDBJ databases">
        <title>The genome of Eucalyptus grandis.</title>
        <authorList>
            <person name="Schmutz J."/>
            <person name="Hayes R."/>
            <person name="Myburg A."/>
            <person name="Tuskan G."/>
            <person name="Grattapaglia D."/>
            <person name="Rokhsar D.S."/>
        </authorList>
    </citation>
    <scope>NUCLEOTIDE SEQUENCE</scope>
    <source>
        <tissue evidence="11">Leaf extractions</tissue>
    </source>
</reference>
<keyword evidence="8" id="KW-0406">Ion transport</keyword>
<protein>
    <recommendedName>
        <fullName evidence="2">H(+)-exporting diphosphatase</fullName>
        <ecNumber evidence="2">7.1.3.1</ecNumber>
    </recommendedName>
</protein>
<keyword evidence="6" id="KW-1278">Translocase</keyword>
<dbReference type="InterPro" id="IPR011006">
    <property type="entry name" value="CheY-like_superfamily"/>
</dbReference>
<dbReference type="Pfam" id="PF03030">
    <property type="entry name" value="H_PPase"/>
    <property type="match status" value="1"/>
</dbReference>
<accession>A0A059ATX0</accession>
<dbReference type="GO" id="GO:0004427">
    <property type="term" value="F:inorganic diphosphate phosphatase activity"/>
    <property type="evidence" value="ECO:0007669"/>
    <property type="project" value="InterPro"/>
</dbReference>
<dbReference type="GO" id="GO:0012505">
    <property type="term" value="C:endomembrane system"/>
    <property type="evidence" value="ECO:0007669"/>
    <property type="project" value="UniProtKB-SubCell"/>
</dbReference>
<dbReference type="GO" id="GO:0009678">
    <property type="term" value="F:diphosphate hydrolysis-driven proton transmembrane transporter activity"/>
    <property type="evidence" value="ECO:0007669"/>
    <property type="project" value="UniProtKB-EC"/>
</dbReference>
<dbReference type="eggNOG" id="ENOG502QPJC">
    <property type="taxonomic scope" value="Eukaryota"/>
</dbReference>
<evidence type="ECO:0000256" key="8">
    <source>
        <dbReference type="ARBA" id="ARBA00023065"/>
    </source>
</evidence>
<evidence type="ECO:0000256" key="4">
    <source>
        <dbReference type="ARBA" id="ARBA00022692"/>
    </source>
</evidence>
<dbReference type="OMA" id="MAVFMAN"/>
<dbReference type="Gramene" id="KCW56880">
    <property type="protein sequence ID" value="KCW56880"/>
    <property type="gene ID" value="EUGRSUZ_I02544"/>
</dbReference>
<dbReference type="InterPro" id="IPR004131">
    <property type="entry name" value="PPase-energised_H-pump"/>
</dbReference>
<dbReference type="PANTHER" id="PTHR31998">
    <property type="entry name" value="K(+)-INSENSITIVE PYROPHOSPHATE-ENERGIZED PROTON PUMP"/>
    <property type="match status" value="1"/>
</dbReference>
<evidence type="ECO:0000256" key="10">
    <source>
        <dbReference type="SAM" id="Phobius"/>
    </source>
</evidence>
<keyword evidence="9 10" id="KW-0472">Membrane</keyword>
<sequence>MSSSVNVLTPKVIVGVIMGTWLPYCFSAMTMKSVGRAGVKMAWEVLRQVGPTPEVAWIHDPPYYAKCFEIATEASFRGMIGPVALVMFTPLIIGTVFGVEMLSGLLAGSLSAVVQIAISASNTDGAWIQAKEDIKAGALDYATKHCQEEQLREFVQQLLENGQQLLGERLLEYGQQLLEFAESGKTIGNPRRDTSGPPLNIVIQLMAVESLVLAPFFATHGDLLSKFL</sequence>
<dbReference type="EMBL" id="KK198761">
    <property type="protein sequence ID" value="KCW56880.1"/>
    <property type="molecule type" value="Genomic_DNA"/>
</dbReference>
<keyword evidence="3" id="KW-0813">Transport</keyword>
<keyword evidence="5" id="KW-0460">Magnesium</keyword>
<dbReference type="AlphaFoldDB" id="A0A059ATX0"/>